<protein>
    <submittedName>
        <fullName evidence="1">Uncharacterized protein</fullName>
    </submittedName>
</protein>
<name>A0A382QPQ3_9ZZZZ</name>
<organism evidence="1">
    <name type="scientific">marine metagenome</name>
    <dbReference type="NCBI Taxonomy" id="408172"/>
    <lineage>
        <taxon>unclassified sequences</taxon>
        <taxon>metagenomes</taxon>
        <taxon>ecological metagenomes</taxon>
    </lineage>
</organism>
<gene>
    <name evidence="1" type="ORF">METZ01_LOCUS339165</name>
</gene>
<evidence type="ECO:0000313" key="1">
    <source>
        <dbReference type="EMBL" id="SVC86311.1"/>
    </source>
</evidence>
<proteinExistence type="predicted"/>
<dbReference type="EMBL" id="UINC01115350">
    <property type="protein sequence ID" value="SVC86311.1"/>
    <property type="molecule type" value="Genomic_DNA"/>
</dbReference>
<sequence>MSVLLIGKENKSSKNKKVYLALYHLIARKVVV</sequence>
<accession>A0A382QPQ3</accession>
<dbReference type="AlphaFoldDB" id="A0A382QPQ3"/>
<reference evidence="1" key="1">
    <citation type="submission" date="2018-05" db="EMBL/GenBank/DDBJ databases">
        <authorList>
            <person name="Lanie J.A."/>
            <person name="Ng W.-L."/>
            <person name="Kazmierczak K.M."/>
            <person name="Andrzejewski T.M."/>
            <person name="Davidsen T.M."/>
            <person name="Wayne K.J."/>
            <person name="Tettelin H."/>
            <person name="Glass J.I."/>
            <person name="Rusch D."/>
            <person name="Podicherti R."/>
            <person name="Tsui H.-C.T."/>
            <person name="Winkler M.E."/>
        </authorList>
    </citation>
    <scope>NUCLEOTIDE SEQUENCE</scope>
</reference>